<dbReference type="Proteomes" id="UP001177003">
    <property type="component" value="Chromosome 6"/>
</dbReference>
<feature type="region of interest" description="Disordered" evidence="1">
    <location>
        <begin position="56"/>
        <end position="75"/>
    </location>
</feature>
<organism evidence="2 3">
    <name type="scientific">Lactuca saligna</name>
    <name type="common">Willowleaf lettuce</name>
    <dbReference type="NCBI Taxonomy" id="75948"/>
    <lineage>
        <taxon>Eukaryota</taxon>
        <taxon>Viridiplantae</taxon>
        <taxon>Streptophyta</taxon>
        <taxon>Embryophyta</taxon>
        <taxon>Tracheophyta</taxon>
        <taxon>Spermatophyta</taxon>
        <taxon>Magnoliopsida</taxon>
        <taxon>eudicotyledons</taxon>
        <taxon>Gunneridae</taxon>
        <taxon>Pentapetalae</taxon>
        <taxon>asterids</taxon>
        <taxon>campanulids</taxon>
        <taxon>Asterales</taxon>
        <taxon>Asteraceae</taxon>
        <taxon>Cichorioideae</taxon>
        <taxon>Cichorieae</taxon>
        <taxon>Lactucinae</taxon>
        <taxon>Lactuca</taxon>
    </lineage>
</organism>
<sequence length="150" mass="17308">MEADLKYRKDIMMLIYGLKSKIGFPSPPDIIFSKFESANTFHILYNPKQIDRRCHYNESRPSPHQRSSKHNPASPIVTTDPLSVNPQNIAARVFKSLLLSLQREFMGLTNTGRFSRFELCKVKIVCFLVMHVSNYSASIFQNDCQFGQQF</sequence>
<gene>
    <name evidence="2" type="ORF">LSALG_LOCUS29443</name>
</gene>
<dbReference type="EMBL" id="OX465082">
    <property type="protein sequence ID" value="CAI9290240.1"/>
    <property type="molecule type" value="Genomic_DNA"/>
</dbReference>
<reference evidence="2" key="1">
    <citation type="submission" date="2023-04" db="EMBL/GenBank/DDBJ databases">
        <authorList>
            <person name="Vijverberg K."/>
            <person name="Xiong W."/>
            <person name="Schranz E."/>
        </authorList>
    </citation>
    <scope>NUCLEOTIDE SEQUENCE</scope>
</reference>
<evidence type="ECO:0000256" key="1">
    <source>
        <dbReference type="SAM" id="MobiDB-lite"/>
    </source>
</evidence>
<evidence type="ECO:0000313" key="2">
    <source>
        <dbReference type="EMBL" id="CAI9290240.1"/>
    </source>
</evidence>
<keyword evidence="3" id="KW-1185">Reference proteome</keyword>
<name>A0AA35ZCV5_LACSI</name>
<evidence type="ECO:0000313" key="3">
    <source>
        <dbReference type="Proteomes" id="UP001177003"/>
    </source>
</evidence>
<proteinExistence type="predicted"/>
<protein>
    <submittedName>
        <fullName evidence="2">Uncharacterized protein</fullName>
    </submittedName>
</protein>
<dbReference type="AlphaFoldDB" id="A0AA35ZCV5"/>
<accession>A0AA35ZCV5</accession>